<evidence type="ECO:0000256" key="1">
    <source>
        <dbReference type="ARBA" id="ARBA00023015"/>
    </source>
</evidence>
<sequence>MKSKESQTVIDPTTEEKIRIAARKVFTQKGYGAARTRDIAQEAGINIALLNYYFRSKEKLFEIIMLESMQGFIHSISGVLNDEQTSLQEKIQILVSNYIDMLTIQPNLPLFVLSELRSNPQELILKLNFKEKLIHSHFFVQLQQAIQEGKIPPIHPLHFIMNIMGMIIFPFIGSPILKNIGDLEEKTFNELMQQRKILIPKWIEAMMNVK</sequence>
<feature type="domain" description="HTH tetR-type" evidence="5">
    <location>
        <begin position="12"/>
        <end position="72"/>
    </location>
</feature>
<evidence type="ECO:0000313" key="6">
    <source>
        <dbReference type="EMBL" id="MBK9984940.1"/>
    </source>
</evidence>
<keyword evidence="2 4" id="KW-0238">DNA-binding</keyword>
<evidence type="ECO:0000256" key="4">
    <source>
        <dbReference type="PROSITE-ProRule" id="PRU00335"/>
    </source>
</evidence>
<organism evidence="6 7">
    <name type="scientific">Candidatus Opimibacter skivensis</name>
    <dbReference type="NCBI Taxonomy" id="2982028"/>
    <lineage>
        <taxon>Bacteria</taxon>
        <taxon>Pseudomonadati</taxon>
        <taxon>Bacteroidota</taxon>
        <taxon>Saprospiria</taxon>
        <taxon>Saprospirales</taxon>
        <taxon>Saprospiraceae</taxon>
        <taxon>Candidatus Opimibacter</taxon>
    </lineage>
</organism>
<protein>
    <submittedName>
        <fullName evidence="6">TetR/AcrR family transcriptional regulator</fullName>
    </submittedName>
</protein>
<evidence type="ECO:0000256" key="3">
    <source>
        <dbReference type="ARBA" id="ARBA00023163"/>
    </source>
</evidence>
<evidence type="ECO:0000256" key="2">
    <source>
        <dbReference type="ARBA" id="ARBA00023125"/>
    </source>
</evidence>
<proteinExistence type="predicted"/>
<dbReference type="InterPro" id="IPR009057">
    <property type="entry name" value="Homeodomain-like_sf"/>
</dbReference>
<keyword evidence="3" id="KW-0804">Transcription</keyword>
<dbReference type="InterPro" id="IPR036271">
    <property type="entry name" value="Tet_transcr_reg_TetR-rel_C_sf"/>
</dbReference>
<dbReference type="AlphaFoldDB" id="A0A9D7XRA1"/>
<dbReference type="Pfam" id="PF00440">
    <property type="entry name" value="TetR_N"/>
    <property type="match status" value="1"/>
</dbReference>
<name>A0A9D7XRA1_9BACT</name>
<gene>
    <name evidence="6" type="ORF">IPP15_21685</name>
</gene>
<dbReference type="PANTHER" id="PTHR30055:SF234">
    <property type="entry name" value="HTH-TYPE TRANSCRIPTIONAL REGULATOR BETI"/>
    <property type="match status" value="1"/>
</dbReference>
<dbReference type="PROSITE" id="PS50977">
    <property type="entry name" value="HTH_TETR_2"/>
    <property type="match status" value="1"/>
</dbReference>
<dbReference type="InterPro" id="IPR050109">
    <property type="entry name" value="HTH-type_TetR-like_transc_reg"/>
</dbReference>
<dbReference type="PANTHER" id="PTHR30055">
    <property type="entry name" value="HTH-TYPE TRANSCRIPTIONAL REGULATOR RUTR"/>
    <property type="match status" value="1"/>
</dbReference>
<dbReference type="SUPFAM" id="SSF48498">
    <property type="entry name" value="Tetracyclin repressor-like, C-terminal domain"/>
    <property type="match status" value="1"/>
</dbReference>
<accession>A0A9D7XRA1</accession>
<dbReference type="PRINTS" id="PR00455">
    <property type="entry name" value="HTHTETR"/>
</dbReference>
<evidence type="ECO:0000259" key="5">
    <source>
        <dbReference type="PROSITE" id="PS50977"/>
    </source>
</evidence>
<reference evidence="6 7" key="1">
    <citation type="submission" date="2020-10" db="EMBL/GenBank/DDBJ databases">
        <title>Connecting structure to function with the recovery of over 1000 high-quality activated sludge metagenome-assembled genomes encoding full-length rRNA genes using long-read sequencing.</title>
        <authorList>
            <person name="Singleton C.M."/>
            <person name="Petriglieri F."/>
            <person name="Kristensen J.M."/>
            <person name="Kirkegaard R.H."/>
            <person name="Michaelsen T.Y."/>
            <person name="Andersen M.H."/>
            <person name="Karst S.M."/>
            <person name="Dueholm M.S."/>
            <person name="Nielsen P.H."/>
            <person name="Albertsen M."/>
        </authorList>
    </citation>
    <scope>NUCLEOTIDE SEQUENCE [LARGE SCALE GENOMIC DNA]</scope>
    <source>
        <strain evidence="6">Ribe_18-Q3-R11-54_MAXAC.273</strain>
    </source>
</reference>
<dbReference type="InterPro" id="IPR001647">
    <property type="entry name" value="HTH_TetR"/>
</dbReference>
<dbReference type="GO" id="GO:0003700">
    <property type="term" value="F:DNA-binding transcription factor activity"/>
    <property type="evidence" value="ECO:0007669"/>
    <property type="project" value="TreeGrafter"/>
</dbReference>
<dbReference type="Gene3D" id="1.10.357.10">
    <property type="entry name" value="Tetracycline Repressor, domain 2"/>
    <property type="match status" value="1"/>
</dbReference>
<keyword evidence="1" id="KW-0805">Transcription regulation</keyword>
<comment type="caution">
    <text evidence="6">The sequence shown here is derived from an EMBL/GenBank/DDBJ whole genome shotgun (WGS) entry which is preliminary data.</text>
</comment>
<dbReference type="Proteomes" id="UP000808337">
    <property type="component" value="Unassembled WGS sequence"/>
</dbReference>
<dbReference type="GO" id="GO:0000976">
    <property type="term" value="F:transcription cis-regulatory region binding"/>
    <property type="evidence" value="ECO:0007669"/>
    <property type="project" value="TreeGrafter"/>
</dbReference>
<dbReference type="EMBL" id="JADKGY010000032">
    <property type="protein sequence ID" value="MBK9984940.1"/>
    <property type="molecule type" value="Genomic_DNA"/>
</dbReference>
<evidence type="ECO:0000313" key="7">
    <source>
        <dbReference type="Proteomes" id="UP000808337"/>
    </source>
</evidence>
<dbReference type="SUPFAM" id="SSF46689">
    <property type="entry name" value="Homeodomain-like"/>
    <property type="match status" value="1"/>
</dbReference>
<feature type="DNA-binding region" description="H-T-H motif" evidence="4">
    <location>
        <begin position="35"/>
        <end position="54"/>
    </location>
</feature>